<evidence type="ECO:0000313" key="1">
    <source>
        <dbReference type="EMBL" id="KAL2650355.1"/>
    </source>
</evidence>
<proteinExistence type="predicted"/>
<reference evidence="1 2" key="1">
    <citation type="submission" date="2024-09" db="EMBL/GenBank/DDBJ databases">
        <title>Chromosome-scale assembly of Riccia fluitans.</title>
        <authorList>
            <person name="Paukszto L."/>
            <person name="Sawicki J."/>
            <person name="Karawczyk K."/>
            <person name="Piernik-Szablinska J."/>
            <person name="Szczecinska M."/>
            <person name="Mazdziarz M."/>
        </authorList>
    </citation>
    <scope>NUCLEOTIDE SEQUENCE [LARGE SCALE GENOMIC DNA]</scope>
    <source>
        <strain evidence="1">Rf_01</strain>
        <tissue evidence="1">Aerial parts of the thallus</tissue>
    </source>
</reference>
<organism evidence="1 2">
    <name type="scientific">Riccia fluitans</name>
    <dbReference type="NCBI Taxonomy" id="41844"/>
    <lineage>
        <taxon>Eukaryota</taxon>
        <taxon>Viridiplantae</taxon>
        <taxon>Streptophyta</taxon>
        <taxon>Embryophyta</taxon>
        <taxon>Marchantiophyta</taxon>
        <taxon>Marchantiopsida</taxon>
        <taxon>Marchantiidae</taxon>
        <taxon>Marchantiales</taxon>
        <taxon>Ricciaceae</taxon>
        <taxon>Riccia</taxon>
    </lineage>
</organism>
<accession>A0ABD1ZFZ0</accession>
<feature type="non-terminal residue" evidence="1">
    <location>
        <position position="77"/>
    </location>
</feature>
<keyword evidence="2" id="KW-1185">Reference proteome</keyword>
<dbReference type="EMBL" id="JBHFFA010000001">
    <property type="protein sequence ID" value="KAL2650355.1"/>
    <property type="molecule type" value="Genomic_DNA"/>
</dbReference>
<evidence type="ECO:0000313" key="2">
    <source>
        <dbReference type="Proteomes" id="UP001605036"/>
    </source>
</evidence>
<protein>
    <submittedName>
        <fullName evidence="1">Uncharacterized protein</fullName>
    </submittedName>
</protein>
<sequence length="77" mass="9005">MANIKSIWESYSRTRTFHFNKERKLRIKQEQMSELAVVARKQRESVKADLSGGKRGDICLHIYRTLRVAPLWIISGT</sequence>
<comment type="caution">
    <text evidence="1">The sequence shown here is derived from an EMBL/GenBank/DDBJ whole genome shotgun (WGS) entry which is preliminary data.</text>
</comment>
<gene>
    <name evidence="1" type="ORF">R1flu_018483</name>
</gene>
<dbReference type="AlphaFoldDB" id="A0ABD1ZFZ0"/>
<dbReference type="Proteomes" id="UP001605036">
    <property type="component" value="Unassembled WGS sequence"/>
</dbReference>
<name>A0ABD1ZFZ0_9MARC</name>